<feature type="region of interest" description="Disordered" evidence="1">
    <location>
        <begin position="173"/>
        <end position="217"/>
    </location>
</feature>
<accession>A0A812KRW9</accession>
<keyword evidence="3" id="KW-1185">Reference proteome</keyword>
<feature type="region of interest" description="Disordered" evidence="1">
    <location>
        <begin position="58"/>
        <end position="112"/>
    </location>
</feature>
<dbReference type="Proteomes" id="UP000604046">
    <property type="component" value="Unassembled WGS sequence"/>
</dbReference>
<proteinExistence type="predicted"/>
<protein>
    <submittedName>
        <fullName evidence="2">Uncharacterized protein</fullName>
    </submittedName>
</protein>
<organism evidence="2 3">
    <name type="scientific">Symbiodinium natans</name>
    <dbReference type="NCBI Taxonomy" id="878477"/>
    <lineage>
        <taxon>Eukaryota</taxon>
        <taxon>Sar</taxon>
        <taxon>Alveolata</taxon>
        <taxon>Dinophyceae</taxon>
        <taxon>Suessiales</taxon>
        <taxon>Symbiodiniaceae</taxon>
        <taxon>Symbiodinium</taxon>
    </lineage>
</organism>
<comment type="caution">
    <text evidence="2">The sequence shown here is derived from an EMBL/GenBank/DDBJ whole genome shotgun (WGS) entry which is preliminary data.</text>
</comment>
<name>A0A812KRW9_9DINO</name>
<feature type="compositionally biased region" description="Gly residues" evidence="1">
    <location>
        <begin position="77"/>
        <end position="87"/>
    </location>
</feature>
<evidence type="ECO:0000256" key="1">
    <source>
        <dbReference type="SAM" id="MobiDB-lite"/>
    </source>
</evidence>
<dbReference type="EMBL" id="CAJNDS010000763">
    <property type="protein sequence ID" value="CAE7232337.1"/>
    <property type="molecule type" value="Genomic_DNA"/>
</dbReference>
<evidence type="ECO:0000313" key="2">
    <source>
        <dbReference type="EMBL" id="CAE7232337.1"/>
    </source>
</evidence>
<gene>
    <name evidence="2" type="ORF">SNAT2548_LOCUS9606</name>
</gene>
<dbReference type="AlphaFoldDB" id="A0A812KRW9"/>
<evidence type="ECO:0000313" key="3">
    <source>
        <dbReference type="Proteomes" id="UP000604046"/>
    </source>
</evidence>
<reference evidence="2" key="1">
    <citation type="submission" date="2021-02" db="EMBL/GenBank/DDBJ databases">
        <authorList>
            <person name="Dougan E. K."/>
            <person name="Rhodes N."/>
            <person name="Thang M."/>
            <person name="Chan C."/>
        </authorList>
    </citation>
    <scope>NUCLEOTIDE SEQUENCE</scope>
</reference>
<sequence>MNCGEGEGSVWQFLRRRREDSPALLRLERHCAVQHAHKAGRIHPAACVAAARNNGTNNHELRSPGGVLGGRSSCHGSAGGRPLGGDGLLRPALGPPRQSDQTSVGSRRELHLSHRAEHRAATFRRVWVVSWGRSWRRACDPKPTAQLGIMWPGGQQAARDSFMVCARANSSVKDGANEGAKDRRRLLQRGAAHMSGSSGSQTEGQASWGIGRASDRG</sequence>
<feature type="compositionally biased region" description="Polar residues" evidence="1">
    <location>
        <begin position="195"/>
        <end position="205"/>
    </location>
</feature>
<feature type="compositionally biased region" description="Low complexity" evidence="1">
    <location>
        <begin position="88"/>
        <end position="97"/>
    </location>
</feature>